<evidence type="ECO:0000313" key="7">
    <source>
        <dbReference type="Proteomes" id="UP000321062"/>
    </source>
</evidence>
<dbReference type="InterPro" id="IPR050833">
    <property type="entry name" value="Poly_Biosynth_Transport"/>
</dbReference>
<evidence type="ECO:0000256" key="2">
    <source>
        <dbReference type="ARBA" id="ARBA00022475"/>
    </source>
</evidence>
<organism evidence="6 7">
    <name type="scientific">Paradevosia tibetensis</name>
    <dbReference type="NCBI Taxonomy" id="1447062"/>
    <lineage>
        <taxon>Bacteria</taxon>
        <taxon>Pseudomonadati</taxon>
        <taxon>Pseudomonadota</taxon>
        <taxon>Alphaproteobacteria</taxon>
        <taxon>Hyphomicrobiales</taxon>
        <taxon>Devosiaceae</taxon>
        <taxon>Paradevosia</taxon>
    </lineage>
</organism>
<evidence type="ECO:0000313" key="6">
    <source>
        <dbReference type="EMBL" id="QEE19702.1"/>
    </source>
</evidence>
<dbReference type="OrthoDB" id="6764861at2"/>
<keyword evidence="7" id="KW-1185">Reference proteome</keyword>
<dbReference type="AlphaFoldDB" id="A0A5B9DLD4"/>
<evidence type="ECO:0000256" key="3">
    <source>
        <dbReference type="ARBA" id="ARBA00022692"/>
    </source>
</evidence>
<dbReference type="Proteomes" id="UP000321062">
    <property type="component" value="Chromosome"/>
</dbReference>
<proteinExistence type="predicted"/>
<keyword evidence="5" id="KW-0472">Membrane</keyword>
<dbReference type="GO" id="GO:0005886">
    <property type="term" value="C:plasma membrane"/>
    <property type="evidence" value="ECO:0007669"/>
    <property type="project" value="UniProtKB-SubCell"/>
</dbReference>
<dbReference type="KEGG" id="yti:FNA67_05725"/>
<dbReference type="PANTHER" id="PTHR30250:SF11">
    <property type="entry name" value="O-ANTIGEN TRANSPORTER-RELATED"/>
    <property type="match status" value="1"/>
</dbReference>
<evidence type="ECO:0000256" key="4">
    <source>
        <dbReference type="ARBA" id="ARBA00022989"/>
    </source>
</evidence>
<dbReference type="EMBL" id="CP041690">
    <property type="protein sequence ID" value="QEE19702.1"/>
    <property type="molecule type" value="Genomic_DNA"/>
</dbReference>
<protein>
    <submittedName>
        <fullName evidence="6">Oligosaccharide flippase family protein</fullName>
    </submittedName>
</protein>
<name>A0A5B9DLD4_9HYPH</name>
<dbReference type="Pfam" id="PF01943">
    <property type="entry name" value="Polysacc_synt"/>
    <property type="match status" value="1"/>
</dbReference>
<comment type="subcellular location">
    <subcellularLocation>
        <location evidence="1">Cell membrane</location>
        <topology evidence="1">Multi-pass membrane protein</topology>
    </subcellularLocation>
</comment>
<dbReference type="PANTHER" id="PTHR30250">
    <property type="entry name" value="PST FAMILY PREDICTED COLANIC ACID TRANSPORTER"/>
    <property type="match status" value="1"/>
</dbReference>
<keyword evidence="2" id="KW-1003">Cell membrane</keyword>
<reference evidence="6 7" key="1">
    <citation type="journal article" date="2015" name="Int. J. Syst. Evol. Microbiol.">
        <title>Youhaiella tibetensis gen. nov., sp. nov., isolated from subsurface sediment.</title>
        <authorList>
            <person name="Wang Y.X."/>
            <person name="Huang F.Q."/>
            <person name="Nogi Y."/>
            <person name="Pang S.J."/>
            <person name="Wang P.K."/>
            <person name="Lv J."/>
        </authorList>
    </citation>
    <scope>NUCLEOTIDE SEQUENCE [LARGE SCALE GENOMIC DNA]</scope>
    <source>
        <strain evidence="7">fig4</strain>
    </source>
</reference>
<dbReference type="InterPro" id="IPR002797">
    <property type="entry name" value="Polysacc_synth"/>
</dbReference>
<evidence type="ECO:0000256" key="5">
    <source>
        <dbReference type="ARBA" id="ARBA00023136"/>
    </source>
</evidence>
<dbReference type="RefSeq" id="WP_147655358.1">
    <property type="nucleotide sequence ID" value="NZ_BMFM01000001.1"/>
</dbReference>
<keyword evidence="3" id="KW-0812">Transmembrane</keyword>
<evidence type="ECO:0000256" key="1">
    <source>
        <dbReference type="ARBA" id="ARBA00004651"/>
    </source>
</evidence>
<accession>A0A5B9DLD4</accession>
<keyword evidence="4" id="KW-1133">Transmembrane helix</keyword>
<sequence length="411" mass="43300">MTRHKALLAISLLARAGAGFVGLFVLARALGPADYGLVATILAGASIIALLTDFGFSIKLLRDVGARPERAREILADCFRVKTALALPATVVVLVFLLHWQPDANALTACIFLYLSVIVLSYGELALVGLRALGHFRTELRIVLAGAAIFAAFLALAFFLHAPFIGFATAILLSRLMQSALAFFTLSRVVQLGNCLSGPVIGPLREAAGLAADTILTALSGQIDVVLVSFTLGLHATGIYQVAARASSYAMLPSQVLAGVYTPVLSARHHVRDREARALEARMLIEFPLLGALSALVIVLVFPALAPIIFGHAFAVPMSVWTGFAAFVFLRFSLGALGIALVARRAVKVRLLGQSLGVATLCTGMLALLPGWGIVAAPWVAVAATLVTALVYCTALGRGFWLRLSHRAGAA</sequence>
<gene>
    <name evidence="6" type="ORF">FNA67_05725</name>
</gene>